<sequence>MQAIKEANGNVTFILEGDDADMLVDFQRQAQHNIDHEVLASMLDHFGFLGNARYMPIMPVDIGALTDAPMFADEVMYLDDGSIKVTGDVWWYPAYEVDYFARKLRTEGKVTFTKATH</sequence>
<gene>
    <name evidence="1" type="ORF">WJ96_04400</name>
</gene>
<keyword evidence="2" id="KW-1185">Reference proteome</keyword>
<dbReference type="Proteomes" id="UP000056453">
    <property type="component" value="Unassembled WGS sequence"/>
</dbReference>
<reference evidence="1 2" key="1">
    <citation type="submission" date="2015-11" db="EMBL/GenBank/DDBJ databases">
        <title>Expanding the genomic diversity of Burkholderia species for the development of highly accurate diagnostics.</title>
        <authorList>
            <person name="Sahl J."/>
            <person name="Keim P."/>
            <person name="Wagner D."/>
        </authorList>
    </citation>
    <scope>NUCLEOTIDE SEQUENCE [LARGE SCALE GENOMIC DNA]</scope>
    <source>
        <strain evidence="1 2">MSMB1808WGS</strain>
    </source>
</reference>
<comment type="caution">
    <text evidence="1">The sequence shown here is derived from an EMBL/GenBank/DDBJ whole genome shotgun (WGS) entry which is preliminary data.</text>
</comment>
<dbReference type="EMBL" id="LPBJ01000047">
    <property type="protein sequence ID" value="KVP97816.1"/>
    <property type="molecule type" value="Genomic_DNA"/>
</dbReference>
<evidence type="ECO:0000313" key="1">
    <source>
        <dbReference type="EMBL" id="KVP97816.1"/>
    </source>
</evidence>
<evidence type="ECO:0000313" key="2">
    <source>
        <dbReference type="Proteomes" id="UP000056453"/>
    </source>
</evidence>
<dbReference type="AlphaFoldDB" id="A0AAW3MS99"/>
<evidence type="ECO:0008006" key="3">
    <source>
        <dbReference type="Google" id="ProtNLM"/>
    </source>
</evidence>
<protein>
    <recommendedName>
        <fullName evidence="3">Immunity protein 35 domain-containing protein</fullName>
    </recommendedName>
</protein>
<organism evidence="1 2">
    <name type="scientific">Burkholderia ubonensis</name>
    <dbReference type="NCBI Taxonomy" id="101571"/>
    <lineage>
        <taxon>Bacteria</taxon>
        <taxon>Pseudomonadati</taxon>
        <taxon>Pseudomonadota</taxon>
        <taxon>Betaproteobacteria</taxon>
        <taxon>Burkholderiales</taxon>
        <taxon>Burkholderiaceae</taxon>
        <taxon>Burkholderia</taxon>
        <taxon>Burkholderia cepacia complex</taxon>
    </lineage>
</organism>
<name>A0AAW3MS99_9BURK</name>
<accession>A0AAW3MS99</accession>
<proteinExistence type="predicted"/>
<dbReference type="RefSeq" id="WP_059928310.1">
    <property type="nucleotide sequence ID" value="NZ_LPBG01000117.1"/>
</dbReference>